<comment type="pathway">
    <text evidence="1">Bacterial outer membrane biogenesis; LPS O-antigen biosynthesis.</text>
</comment>
<protein>
    <submittedName>
        <fullName evidence="5">Nucleoside-diphosphate-sugar epimerase</fullName>
    </submittedName>
</protein>
<evidence type="ECO:0000313" key="6">
    <source>
        <dbReference type="Proteomes" id="UP001523550"/>
    </source>
</evidence>
<dbReference type="Pfam" id="PF01370">
    <property type="entry name" value="Epimerase"/>
    <property type="match status" value="1"/>
</dbReference>
<dbReference type="Gene3D" id="3.40.50.720">
    <property type="entry name" value="NAD(P)-binding Rossmann-like Domain"/>
    <property type="match status" value="1"/>
</dbReference>
<accession>A0ABT1GD92</accession>
<comment type="similarity">
    <text evidence="2">Belongs to the NAD(P)-dependent epimerase/dehydratase family.</text>
</comment>
<evidence type="ECO:0000256" key="1">
    <source>
        <dbReference type="ARBA" id="ARBA00005125"/>
    </source>
</evidence>
<evidence type="ECO:0000313" key="5">
    <source>
        <dbReference type="EMBL" id="MCP1727912.1"/>
    </source>
</evidence>
<dbReference type="InterPro" id="IPR001509">
    <property type="entry name" value="Epimerase_deHydtase"/>
</dbReference>
<keyword evidence="6" id="KW-1185">Reference proteome</keyword>
<reference evidence="5 6" key="1">
    <citation type="submission" date="2022-03" db="EMBL/GenBank/DDBJ databases">
        <title>Genomic Encyclopedia of Type Strains, Phase III (KMG-III): the genomes of soil and plant-associated and newly described type strains.</title>
        <authorList>
            <person name="Whitman W."/>
        </authorList>
    </citation>
    <scope>NUCLEOTIDE SEQUENCE [LARGE SCALE GENOMIC DNA]</scope>
    <source>
        <strain evidence="5 6">BSker1</strain>
    </source>
</reference>
<dbReference type="Proteomes" id="UP001523550">
    <property type="component" value="Unassembled WGS sequence"/>
</dbReference>
<dbReference type="InterPro" id="IPR036291">
    <property type="entry name" value="NAD(P)-bd_dom_sf"/>
</dbReference>
<proteinExistence type="inferred from homology"/>
<evidence type="ECO:0000256" key="2">
    <source>
        <dbReference type="ARBA" id="ARBA00007637"/>
    </source>
</evidence>
<dbReference type="PANTHER" id="PTHR43000">
    <property type="entry name" value="DTDP-D-GLUCOSE 4,6-DEHYDRATASE-RELATED"/>
    <property type="match status" value="1"/>
</dbReference>
<organism evidence="5 6">
    <name type="scientific">Natronospira proteinivora</name>
    <dbReference type="NCBI Taxonomy" id="1807133"/>
    <lineage>
        <taxon>Bacteria</taxon>
        <taxon>Pseudomonadati</taxon>
        <taxon>Pseudomonadota</taxon>
        <taxon>Gammaproteobacteria</taxon>
        <taxon>Natronospirales</taxon>
        <taxon>Natronospiraceae</taxon>
        <taxon>Natronospira</taxon>
    </lineage>
</organism>
<comment type="caution">
    <text evidence="5">The sequence shown here is derived from an EMBL/GenBank/DDBJ whole genome shotgun (WGS) entry which is preliminary data.</text>
</comment>
<gene>
    <name evidence="5" type="ORF">J2T60_001912</name>
</gene>
<dbReference type="RefSeq" id="WP_253448959.1">
    <property type="nucleotide sequence ID" value="NZ_JALJYF010000002.1"/>
</dbReference>
<evidence type="ECO:0000256" key="3">
    <source>
        <dbReference type="SAM" id="MobiDB-lite"/>
    </source>
</evidence>
<evidence type="ECO:0000259" key="4">
    <source>
        <dbReference type="Pfam" id="PF01370"/>
    </source>
</evidence>
<sequence>MPETILITGATGFVGRHLIPPLQQAGYSLRLAVRQPGAETAEQSVVVGEIGPDTEWGRALDGIDTVIHLAGRAHHPDGPGEAEAHEAINHQATRRLAEACEGRVQRLIHMSSLSVHGLNASDEPITEHTPIRPTTPYGTAKARAEADLAERREQGRLDSLSLRPPMVYGPGAPGNLARLKAAVERGWPLPLAWVRNQRSLIGVEHLAHILLAALALSPEAFRQLPPALAVSDDHPISTPDMARALGEGLGKPARLWPCPVSLLRLGARITARQAMMDSLTGSLIVDNQVSREALAQSPRALPASPETYQCLVQAMQEK</sequence>
<feature type="domain" description="NAD-dependent epimerase/dehydratase" evidence="4">
    <location>
        <begin position="5"/>
        <end position="215"/>
    </location>
</feature>
<feature type="region of interest" description="Disordered" evidence="3">
    <location>
        <begin position="119"/>
        <end position="139"/>
    </location>
</feature>
<dbReference type="EMBL" id="JALJYF010000002">
    <property type="protein sequence ID" value="MCP1727912.1"/>
    <property type="molecule type" value="Genomic_DNA"/>
</dbReference>
<name>A0ABT1GD92_9GAMM</name>
<dbReference type="SUPFAM" id="SSF51735">
    <property type="entry name" value="NAD(P)-binding Rossmann-fold domains"/>
    <property type="match status" value="1"/>
</dbReference>